<sequence>MALTACDTGTTVETPSASLVQGDKPEEQELRRASQAMQKTILQGVAAGGAAGGLLDLTFGGDDSIGAGIAIGAGAGAAAGTYVAFVQRKYTRRARRLKQIQTDLDRNAQEMEATLAAMNAALQVQKQDLAAIKLRAAQGTATPEDLARETAEANSNLSQMRLAIDGATKRQAEFTETRDLTKRRQEEVAPIDPELAAMANRIAEMRAVANDLATSL</sequence>
<evidence type="ECO:0000256" key="3">
    <source>
        <dbReference type="SAM" id="Phobius"/>
    </source>
</evidence>
<dbReference type="RefSeq" id="WP_407592035.1">
    <property type="nucleotide sequence ID" value="NZ_JBHDIY010000002.1"/>
</dbReference>
<keyword evidence="3" id="KW-1133">Transmembrane helix</keyword>
<name>A0ABW8UTG7_9RHOB</name>
<keyword evidence="5" id="KW-1185">Reference proteome</keyword>
<gene>
    <name evidence="4" type="ORF">ACERZ8_09885</name>
</gene>
<feature type="transmembrane region" description="Helical" evidence="3">
    <location>
        <begin position="40"/>
        <end position="59"/>
    </location>
</feature>
<feature type="region of interest" description="Disordered" evidence="2">
    <location>
        <begin position="1"/>
        <end position="24"/>
    </location>
</feature>
<reference evidence="4 5" key="1">
    <citation type="submission" date="2024-08" db="EMBL/GenBank/DDBJ databases">
        <title>Tateyamaria sp. nov., isolated from marine algae.</title>
        <authorList>
            <person name="Choi B.J."/>
            <person name="Kim J.M."/>
            <person name="Lee J.K."/>
            <person name="Choi D.G."/>
            <person name="Bayburt H."/>
            <person name="Baek J.H."/>
            <person name="Han D.M."/>
            <person name="Jeon C.O."/>
        </authorList>
    </citation>
    <scope>NUCLEOTIDE SEQUENCE [LARGE SCALE GENOMIC DNA]</scope>
    <source>
        <strain evidence="4 5">KMU-156</strain>
    </source>
</reference>
<feature type="coiled-coil region" evidence="1">
    <location>
        <begin position="94"/>
        <end position="128"/>
    </location>
</feature>
<accession>A0ABW8UTG7</accession>
<dbReference type="Proteomes" id="UP001627408">
    <property type="component" value="Unassembled WGS sequence"/>
</dbReference>
<evidence type="ECO:0000256" key="1">
    <source>
        <dbReference type="SAM" id="Coils"/>
    </source>
</evidence>
<keyword evidence="1" id="KW-0175">Coiled coil</keyword>
<keyword evidence="3" id="KW-0472">Membrane</keyword>
<proteinExistence type="predicted"/>
<evidence type="ECO:0000313" key="4">
    <source>
        <dbReference type="EMBL" id="MFL4470165.1"/>
    </source>
</evidence>
<evidence type="ECO:0000313" key="5">
    <source>
        <dbReference type="Proteomes" id="UP001627408"/>
    </source>
</evidence>
<protein>
    <recommendedName>
        <fullName evidence="6">Glycine zipper domain-containing protein</fullName>
    </recommendedName>
</protein>
<feature type="transmembrane region" description="Helical" evidence="3">
    <location>
        <begin position="65"/>
        <end position="86"/>
    </location>
</feature>
<keyword evidence="3" id="KW-0812">Transmembrane</keyword>
<feature type="compositionally biased region" description="Polar residues" evidence="2">
    <location>
        <begin position="7"/>
        <end position="19"/>
    </location>
</feature>
<comment type="caution">
    <text evidence="4">The sequence shown here is derived from an EMBL/GenBank/DDBJ whole genome shotgun (WGS) entry which is preliminary data.</text>
</comment>
<organism evidence="4 5">
    <name type="scientific">Tateyamaria armeniaca</name>
    <dbReference type="NCBI Taxonomy" id="2518930"/>
    <lineage>
        <taxon>Bacteria</taxon>
        <taxon>Pseudomonadati</taxon>
        <taxon>Pseudomonadota</taxon>
        <taxon>Alphaproteobacteria</taxon>
        <taxon>Rhodobacterales</taxon>
        <taxon>Roseobacteraceae</taxon>
        <taxon>Tateyamaria</taxon>
    </lineage>
</organism>
<evidence type="ECO:0000256" key="2">
    <source>
        <dbReference type="SAM" id="MobiDB-lite"/>
    </source>
</evidence>
<evidence type="ECO:0008006" key="6">
    <source>
        <dbReference type="Google" id="ProtNLM"/>
    </source>
</evidence>
<dbReference type="EMBL" id="JBHDIY010000002">
    <property type="protein sequence ID" value="MFL4470165.1"/>
    <property type="molecule type" value="Genomic_DNA"/>
</dbReference>